<dbReference type="GO" id="GO:0005886">
    <property type="term" value="C:plasma membrane"/>
    <property type="evidence" value="ECO:0007669"/>
    <property type="project" value="TreeGrafter"/>
</dbReference>
<dbReference type="Proteomes" id="UP000230423">
    <property type="component" value="Unassembled WGS sequence"/>
</dbReference>
<evidence type="ECO:0000256" key="2">
    <source>
        <dbReference type="ARBA" id="ARBA00023239"/>
    </source>
</evidence>
<evidence type="ECO:0000313" key="4">
    <source>
        <dbReference type="EMBL" id="PIO61338.1"/>
    </source>
</evidence>
<dbReference type="EMBL" id="KZ353773">
    <property type="protein sequence ID" value="PIO61338.1"/>
    <property type="molecule type" value="Genomic_DNA"/>
</dbReference>
<sequence>IPEVGGKERYLWEADTDRNDGRDSEAKEAFLHLFAITDTYKPLYTVETQLWWRRGGRPLAVPKCGFSGLECPESIIRRNLGWFIAAGVLAGISMVVVLIGLIVFLRARKLEKERQDMMWRISFSSLEPIEKRKRDTSSRSLQSAATALDSVRRGSLANSRNFTFYVYEGEVVAAHKHESKLHTGSRDSLHWRTIRHLDHENLNRFIGICRDAPQMLSLWKYCSRGSFDDVIRRYTARIDAFFVFAFMKDMANMFNNIHLLQTTAGLFYW</sequence>
<protein>
    <recommendedName>
        <fullName evidence="6">Guanylate cyclase</fullName>
    </recommendedName>
</protein>
<dbReference type="OrthoDB" id="6158259at2759"/>
<evidence type="ECO:0008006" key="6">
    <source>
        <dbReference type="Google" id="ProtNLM"/>
    </source>
</evidence>
<name>A0A2G9TTW4_TELCI</name>
<keyword evidence="2" id="KW-0456">Lyase</keyword>
<gene>
    <name evidence="4" type="ORF">TELCIR_17140</name>
</gene>
<proteinExistence type="predicted"/>
<keyword evidence="3" id="KW-0472">Membrane</keyword>
<dbReference type="PANTHER" id="PTHR11920:SF495">
    <property type="entry name" value="RECEPTOR-TYPE GUANYLATE CYCLASE GCY-7"/>
    <property type="match status" value="1"/>
</dbReference>
<accession>A0A2G9TTW4</accession>
<feature type="transmembrane region" description="Helical" evidence="3">
    <location>
        <begin position="82"/>
        <end position="105"/>
    </location>
</feature>
<dbReference type="AlphaFoldDB" id="A0A2G9TTW4"/>
<keyword evidence="3" id="KW-0812">Transmembrane</keyword>
<dbReference type="SUPFAM" id="SSF56112">
    <property type="entry name" value="Protein kinase-like (PK-like)"/>
    <property type="match status" value="1"/>
</dbReference>
<reference evidence="4 5" key="1">
    <citation type="submission" date="2015-09" db="EMBL/GenBank/DDBJ databases">
        <title>Draft genome of the parasitic nematode Teladorsagia circumcincta isolate WARC Sus (inbred).</title>
        <authorList>
            <person name="Mitreva M."/>
        </authorList>
    </citation>
    <scope>NUCLEOTIDE SEQUENCE [LARGE SCALE GENOMIC DNA]</scope>
    <source>
        <strain evidence="4 5">S</strain>
    </source>
</reference>
<feature type="non-terminal residue" evidence="4">
    <location>
        <position position="1"/>
    </location>
</feature>
<dbReference type="GO" id="GO:0007168">
    <property type="term" value="P:receptor guanylyl cyclase signaling pathway"/>
    <property type="evidence" value="ECO:0007669"/>
    <property type="project" value="TreeGrafter"/>
</dbReference>
<dbReference type="InterPro" id="IPR050401">
    <property type="entry name" value="Cyclic_nucleotide_synthase"/>
</dbReference>
<dbReference type="Gene3D" id="3.40.50.2300">
    <property type="match status" value="1"/>
</dbReference>
<dbReference type="Gene3D" id="1.10.510.10">
    <property type="entry name" value="Transferase(Phosphotransferase) domain 1"/>
    <property type="match status" value="1"/>
</dbReference>
<dbReference type="GO" id="GO:0004383">
    <property type="term" value="F:guanylate cyclase activity"/>
    <property type="evidence" value="ECO:0007669"/>
    <property type="project" value="TreeGrafter"/>
</dbReference>
<organism evidence="4 5">
    <name type="scientific">Teladorsagia circumcincta</name>
    <name type="common">Brown stomach worm</name>
    <name type="synonym">Ostertagia circumcincta</name>
    <dbReference type="NCBI Taxonomy" id="45464"/>
    <lineage>
        <taxon>Eukaryota</taxon>
        <taxon>Metazoa</taxon>
        <taxon>Ecdysozoa</taxon>
        <taxon>Nematoda</taxon>
        <taxon>Chromadorea</taxon>
        <taxon>Rhabditida</taxon>
        <taxon>Rhabditina</taxon>
        <taxon>Rhabditomorpha</taxon>
        <taxon>Strongyloidea</taxon>
        <taxon>Trichostrongylidae</taxon>
        <taxon>Teladorsagia</taxon>
    </lineage>
</organism>
<dbReference type="PANTHER" id="PTHR11920">
    <property type="entry name" value="GUANYLYL CYCLASE"/>
    <property type="match status" value="1"/>
</dbReference>
<keyword evidence="3" id="KW-1133">Transmembrane helix</keyword>
<dbReference type="InterPro" id="IPR011009">
    <property type="entry name" value="Kinase-like_dom_sf"/>
</dbReference>
<evidence type="ECO:0000256" key="3">
    <source>
        <dbReference type="SAM" id="Phobius"/>
    </source>
</evidence>
<dbReference type="GO" id="GO:0000166">
    <property type="term" value="F:nucleotide binding"/>
    <property type="evidence" value="ECO:0007669"/>
    <property type="project" value="UniProtKB-KW"/>
</dbReference>
<keyword evidence="1" id="KW-0547">Nucleotide-binding</keyword>
<dbReference type="GO" id="GO:0004016">
    <property type="term" value="F:adenylate cyclase activity"/>
    <property type="evidence" value="ECO:0007669"/>
    <property type="project" value="TreeGrafter"/>
</dbReference>
<keyword evidence="5" id="KW-1185">Reference proteome</keyword>
<evidence type="ECO:0000256" key="1">
    <source>
        <dbReference type="ARBA" id="ARBA00022741"/>
    </source>
</evidence>
<dbReference type="GO" id="GO:0001653">
    <property type="term" value="F:peptide receptor activity"/>
    <property type="evidence" value="ECO:0007669"/>
    <property type="project" value="TreeGrafter"/>
</dbReference>
<evidence type="ECO:0000313" key="5">
    <source>
        <dbReference type="Proteomes" id="UP000230423"/>
    </source>
</evidence>